<dbReference type="AlphaFoldDB" id="A0A388M6J8"/>
<reference evidence="2 3" key="1">
    <citation type="journal article" date="2018" name="Cell">
        <title>The Chara Genome: Secondary Complexity and Implications for Plant Terrestrialization.</title>
        <authorList>
            <person name="Nishiyama T."/>
            <person name="Sakayama H."/>
            <person name="Vries J.D."/>
            <person name="Buschmann H."/>
            <person name="Saint-Marcoux D."/>
            <person name="Ullrich K.K."/>
            <person name="Haas F.B."/>
            <person name="Vanderstraeten L."/>
            <person name="Becker D."/>
            <person name="Lang D."/>
            <person name="Vosolsobe S."/>
            <person name="Rombauts S."/>
            <person name="Wilhelmsson P.K.I."/>
            <person name="Janitza P."/>
            <person name="Kern R."/>
            <person name="Heyl A."/>
            <person name="Rumpler F."/>
            <person name="Villalobos L.I.A.C."/>
            <person name="Clay J.M."/>
            <person name="Skokan R."/>
            <person name="Toyoda A."/>
            <person name="Suzuki Y."/>
            <person name="Kagoshima H."/>
            <person name="Schijlen E."/>
            <person name="Tajeshwar N."/>
            <person name="Catarino B."/>
            <person name="Hetherington A.J."/>
            <person name="Saltykova A."/>
            <person name="Bonnot C."/>
            <person name="Breuninger H."/>
            <person name="Symeonidi A."/>
            <person name="Radhakrishnan G.V."/>
            <person name="Van Nieuwerburgh F."/>
            <person name="Deforce D."/>
            <person name="Chang C."/>
            <person name="Karol K.G."/>
            <person name="Hedrich R."/>
            <person name="Ulvskov P."/>
            <person name="Glockner G."/>
            <person name="Delwiche C.F."/>
            <person name="Petrasek J."/>
            <person name="Van de Peer Y."/>
            <person name="Friml J."/>
            <person name="Beilby M."/>
            <person name="Dolan L."/>
            <person name="Kohara Y."/>
            <person name="Sugano S."/>
            <person name="Fujiyama A."/>
            <person name="Delaux P.-M."/>
            <person name="Quint M."/>
            <person name="TheiBen G."/>
            <person name="Hagemann M."/>
            <person name="Harholt J."/>
            <person name="Dunand C."/>
            <person name="Zachgo S."/>
            <person name="Langdale J."/>
            <person name="Maumus F."/>
            <person name="Straeten D.V.D."/>
            <person name="Gould S.B."/>
            <person name="Rensing S.A."/>
        </authorList>
    </citation>
    <scope>NUCLEOTIDE SEQUENCE [LARGE SCALE GENOMIC DNA]</scope>
    <source>
        <strain evidence="2 3">S276</strain>
    </source>
</reference>
<protein>
    <submittedName>
        <fullName evidence="2">Uncharacterized protein</fullName>
    </submittedName>
</protein>
<keyword evidence="3" id="KW-1185">Reference proteome</keyword>
<evidence type="ECO:0000313" key="3">
    <source>
        <dbReference type="Proteomes" id="UP000265515"/>
    </source>
</evidence>
<evidence type="ECO:0000313" key="2">
    <source>
        <dbReference type="EMBL" id="GBG90214.1"/>
    </source>
</evidence>
<keyword evidence="1" id="KW-0175">Coiled coil</keyword>
<name>A0A388M6J8_CHABU</name>
<feature type="coiled-coil region" evidence="1">
    <location>
        <begin position="15"/>
        <end position="95"/>
    </location>
</feature>
<sequence length="154" mass="17098">MHIVAGDADAAKTLKKNEVCEVAKLREEVDSLKKMKFAAIQPAMATVNATDTSVRLQHEFDEAKRRAQDANERWIAALEEQVQTLKHITEEAVSEAEGWKLEAQSPGNKRGGIAIGVTPSPQIRTRPRCAPVPTPVNTKKKQVEDYSELVARHF</sequence>
<proteinExistence type="predicted"/>
<accession>A0A388M6J8</accession>
<organism evidence="2 3">
    <name type="scientific">Chara braunii</name>
    <name type="common">Braun's stonewort</name>
    <dbReference type="NCBI Taxonomy" id="69332"/>
    <lineage>
        <taxon>Eukaryota</taxon>
        <taxon>Viridiplantae</taxon>
        <taxon>Streptophyta</taxon>
        <taxon>Charophyceae</taxon>
        <taxon>Charales</taxon>
        <taxon>Characeae</taxon>
        <taxon>Chara</taxon>
    </lineage>
</organism>
<dbReference type="Gramene" id="GBG90214">
    <property type="protein sequence ID" value="GBG90214"/>
    <property type="gene ID" value="CBR_g50393"/>
</dbReference>
<comment type="caution">
    <text evidence="2">The sequence shown here is derived from an EMBL/GenBank/DDBJ whole genome shotgun (WGS) entry which is preliminary data.</text>
</comment>
<dbReference type="Proteomes" id="UP000265515">
    <property type="component" value="Unassembled WGS sequence"/>
</dbReference>
<evidence type="ECO:0000256" key="1">
    <source>
        <dbReference type="SAM" id="Coils"/>
    </source>
</evidence>
<dbReference type="EMBL" id="BFEA01000795">
    <property type="protein sequence ID" value="GBG90214.1"/>
    <property type="molecule type" value="Genomic_DNA"/>
</dbReference>
<gene>
    <name evidence="2" type="ORF">CBR_g50393</name>
</gene>